<dbReference type="Proteomes" id="UP001478862">
    <property type="component" value="Unassembled WGS sequence"/>
</dbReference>
<feature type="chain" id="PRO_5045335107" description="Lipoprotein" evidence="2">
    <location>
        <begin position="21"/>
        <end position="367"/>
    </location>
</feature>
<dbReference type="PROSITE" id="PS51257">
    <property type="entry name" value="PROKAR_LIPOPROTEIN"/>
    <property type="match status" value="1"/>
</dbReference>
<evidence type="ECO:0000256" key="1">
    <source>
        <dbReference type="SAM" id="MobiDB-lite"/>
    </source>
</evidence>
<dbReference type="EMBL" id="JBEGDG010000002">
    <property type="protein sequence ID" value="MEQ6353835.1"/>
    <property type="molecule type" value="Genomic_DNA"/>
</dbReference>
<sequence>MLRNLSILLLVCLLVGCSSNEGVSKKNEEASEKQTAEQALPQSKEEWQSTVKTSEWYEQTKSKFPVAAEQFVDFDGDKIPEYIFGYSDQTRYGYIVGKYNRTNKTWENWSDLHYEYPIYNEIAFHGVLNGPDDKEILIASDFQPGVKTIAHEVNLIKASDDNSHVIMGFKAYAGSREDITINPTTNSFHLVGTELNQTYLVKDDHLLANNEKILLETGLPLIHNEAFMKALNNSFTKTGISFMDTIGDGVQKNKAIAKEESFEGVSCKSYEDYSICTTFYDGNINDAPITHVLLFNFKEVTAKDISKAIHQKVTIETKDFTDTIDQILYFATFTVDDVVFHAEFDGPTENALLKRISIQNLKEHSEF</sequence>
<comment type="caution">
    <text evidence="3">The sequence shown here is derived from an EMBL/GenBank/DDBJ whole genome shotgun (WGS) entry which is preliminary data.</text>
</comment>
<evidence type="ECO:0008006" key="5">
    <source>
        <dbReference type="Google" id="ProtNLM"/>
    </source>
</evidence>
<gene>
    <name evidence="3" type="ORF">ABNX05_04345</name>
</gene>
<reference evidence="3 4" key="1">
    <citation type="submission" date="2024-06" db="EMBL/GenBank/DDBJ databases">
        <title>Lysinibacillus zambalefons sp. nov., a Novel Firmicute Isolated from the Poon Bato Zambales Hyperalkaline Spring.</title>
        <authorList>
            <person name="Aja J.A."/>
            <person name="Lazaro J.E.H."/>
            <person name="Llorin L.D."/>
            <person name="Lim K.R."/>
            <person name="Teodosio J."/>
            <person name="Dalisay D.S."/>
        </authorList>
    </citation>
    <scope>NUCLEOTIDE SEQUENCE [LARGE SCALE GENOMIC DNA]</scope>
    <source>
        <strain evidence="3 4">M3</strain>
    </source>
</reference>
<proteinExistence type="predicted"/>
<feature type="region of interest" description="Disordered" evidence="1">
    <location>
        <begin position="24"/>
        <end position="47"/>
    </location>
</feature>
<protein>
    <recommendedName>
        <fullName evidence="5">Lipoprotein</fullName>
    </recommendedName>
</protein>
<evidence type="ECO:0000313" key="4">
    <source>
        <dbReference type="Proteomes" id="UP001478862"/>
    </source>
</evidence>
<organism evidence="3 4">
    <name type="scientific">Lysinibacillus zambalensis</name>
    <dbReference type="NCBI Taxonomy" id="3160866"/>
    <lineage>
        <taxon>Bacteria</taxon>
        <taxon>Bacillati</taxon>
        <taxon>Bacillota</taxon>
        <taxon>Bacilli</taxon>
        <taxon>Bacillales</taxon>
        <taxon>Bacillaceae</taxon>
        <taxon>Lysinibacillus</taxon>
    </lineage>
</organism>
<keyword evidence="2" id="KW-0732">Signal</keyword>
<evidence type="ECO:0000313" key="3">
    <source>
        <dbReference type="EMBL" id="MEQ6353835.1"/>
    </source>
</evidence>
<accession>A0ABV1MMX6</accession>
<dbReference type="RefSeq" id="WP_349658595.1">
    <property type="nucleotide sequence ID" value="NZ_JBEGDG010000002.1"/>
</dbReference>
<feature type="signal peptide" evidence="2">
    <location>
        <begin position="1"/>
        <end position="20"/>
    </location>
</feature>
<name>A0ABV1MMX6_9BACI</name>
<feature type="compositionally biased region" description="Basic and acidic residues" evidence="1">
    <location>
        <begin position="24"/>
        <end position="35"/>
    </location>
</feature>
<keyword evidence="4" id="KW-1185">Reference proteome</keyword>
<evidence type="ECO:0000256" key="2">
    <source>
        <dbReference type="SAM" id="SignalP"/>
    </source>
</evidence>